<dbReference type="AlphaFoldDB" id="A0ABD4ZZA4"/>
<dbReference type="SUPFAM" id="SSF46955">
    <property type="entry name" value="Putative DNA-binding domain"/>
    <property type="match status" value="1"/>
</dbReference>
<evidence type="ECO:0000313" key="2">
    <source>
        <dbReference type="EMBL" id="MDO6360832.1"/>
    </source>
</evidence>
<proteinExistence type="predicted"/>
<dbReference type="InterPro" id="IPR041657">
    <property type="entry name" value="HTH_17"/>
</dbReference>
<protein>
    <submittedName>
        <fullName evidence="2">Helix-turn-helix domain-containing protein</fullName>
    </submittedName>
</protein>
<evidence type="ECO:0000313" key="3">
    <source>
        <dbReference type="Proteomes" id="UP001169713"/>
    </source>
</evidence>
<comment type="caution">
    <text evidence="2">The sequence shown here is derived from an EMBL/GenBank/DDBJ whole genome shotgun (WGS) entry which is preliminary data.</text>
</comment>
<dbReference type="EMBL" id="JAUONS010000001">
    <property type="protein sequence ID" value="MDO6360832.1"/>
    <property type="molecule type" value="Genomic_DNA"/>
</dbReference>
<organism evidence="2 3">
    <name type="scientific">Lactobacillus paragasseri</name>
    <dbReference type="NCBI Taxonomy" id="2107999"/>
    <lineage>
        <taxon>Bacteria</taxon>
        <taxon>Bacillati</taxon>
        <taxon>Bacillota</taxon>
        <taxon>Bacilli</taxon>
        <taxon>Lactobacillales</taxon>
        <taxon>Lactobacillaceae</taxon>
        <taxon>Lactobacillus</taxon>
    </lineage>
</organism>
<dbReference type="InterPro" id="IPR002197">
    <property type="entry name" value="HTH_Fis"/>
</dbReference>
<dbReference type="Gene3D" id="1.10.10.60">
    <property type="entry name" value="Homeodomain-like"/>
    <property type="match status" value="1"/>
</dbReference>
<dbReference type="RefSeq" id="WP_262333831.1">
    <property type="nucleotide sequence ID" value="NZ_JANZQG010000004.1"/>
</dbReference>
<evidence type="ECO:0000259" key="1">
    <source>
        <dbReference type="Pfam" id="PF12728"/>
    </source>
</evidence>
<sequence>MQVAIPEKIVIKAIQQQYFNKTEAANFLGVSLPTFRAWLTKYDLKPISVDGQILYDREVLKKFMKGHQL</sequence>
<gene>
    <name evidence="2" type="ORF">Q4436_01690</name>
</gene>
<dbReference type="Proteomes" id="UP001169713">
    <property type="component" value="Unassembled WGS sequence"/>
</dbReference>
<name>A0ABD4ZZA4_9LACO</name>
<dbReference type="PRINTS" id="PR01590">
    <property type="entry name" value="HTHFIS"/>
</dbReference>
<reference evidence="2" key="1">
    <citation type="submission" date="2023-07" db="EMBL/GenBank/DDBJ databases">
        <title>Whole Genome Sequencing of Colonoscopy isolates.</title>
        <authorList>
            <person name="Surve S.V."/>
            <person name="Valls R.A."/>
            <person name="Barrak K.E."/>
            <person name="Gardner T.B."/>
            <person name="O'Toole G.A."/>
        </authorList>
    </citation>
    <scope>NUCLEOTIDE SEQUENCE</scope>
    <source>
        <strain evidence="2">GP0003</strain>
    </source>
</reference>
<feature type="domain" description="Helix-turn-helix" evidence="1">
    <location>
        <begin position="21"/>
        <end position="66"/>
    </location>
</feature>
<accession>A0ABD4ZZA4</accession>
<dbReference type="Pfam" id="PF12728">
    <property type="entry name" value="HTH_17"/>
    <property type="match status" value="1"/>
</dbReference>
<dbReference type="InterPro" id="IPR009061">
    <property type="entry name" value="DNA-bd_dom_put_sf"/>
</dbReference>